<feature type="domain" description="Major facilitator superfamily (MFS) profile" evidence="8">
    <location>
        <begin position="12"/>
        <end position="462"/>
    </location>
</feature>
<dbReference type="PANTHER" id="PTHR42718:SF9">
    <property type="entry name" value="MAJOR FACILITATOR SUPERFAMILY MULTIDRUG TRANSPORTER MFSC"/>
    <property type="match status" value="1"/>
</dbReference>
<evidence type="ECO:0000259" key="8">
    <source>
        <dbReference type="PROSITE" id="PS50850"/>
    </source>
</evidence>
<feature type="transmembrane region" description="Helical" evidence="7">
    <location>
        <begin position="436"/>
        <end position="457"/>
    </location>
</feature>
<feature type="transmembrane region" description="Helical" evidence="7">
    <location>
        <begin position="102"/>
        <end position="123"/>
    </location>
</feature>
<feature type="transmembrane region" description="Helical" evidence="7">
    <location>
        <begin position="12"/>
        <end position="34"/>
    </location>
</feature>
<dbReference type="GO" id="GO:0022857">
    <property type="term" value="F:transmembrane transporter activity"/>
    <property type="evidence" value="ECO:0007669"/>
    <property type="project" value="InterPro"/>
</dbReference>
<evidence type="ECO:0000313" key="9">
    <source>
        <dbReference type="EMBL" id="GEL21496.1"/>
    </source>
</evidence>
<dbReference type="OrthoDB" id="4484751at2"/>
<evidence type="ECO:0000256" key="2">
    <source>
        <dbReference type="ARBA" id="ARBA00022448"/>
    </source>
</evidence>
<dbReference type="GO" id="GO:0005886">
    <property type="term" value="C:plasma membrane"/>
    <property type="evidence" value="ECO:0007669"/>
    <property type="project" value="UniProtKB-SubCell"/>
</dbReference>
<dbReference type="SUPFAM" id="SSF49464">
    <property type="entry name" value="Carboxypeptidase regulatory domain-like"/>
    <property type="match status" value="1"/>
</dbReference>
<dbReference type="InterPro" id="IPR011701">
    <property type="entry name" value="MFS"/>
</dbReference>
<feature type="transmembrane region" description="Helical" evidence="7">
    <location>
        <begin position="163"/>
        <end position="184"/>
    </location>
</feature>
<keyword evidence="3 7" id="KW-0812">Transmembrane</keyword>
<dbReference type="InterPro" id="IPR036259">
    <property type="entry name" value="MFS_trans_sf"/>
</dbReference>
<dbReference type="Proteomes" id="UP000321685">
    <property type="component" value="Unassembled WGS sequence"/>
</dbReference>
<feature type="transmembrane region" description="Helical" evidence="7">
    <location>
        <begin position="362"/>
        <end position="387"/>
    </location>
</feature>
<organism evidence="9 10">
    <name type="scientific">Pseudonocardia sulfidoxydans NBRC 16205</name>
    <dbReference type="NCBI Taxonomy" id="1223511"/>
    <lineage>
        <taxon>Bacteria</taxon>
        <taxon>Bacillati</taxon>
        <taxon>Actinomycetota</taxon>
        <taxon>Actinomycetes</taxon>
        <taxon>Pseudonocardiales</taxon>
        <taxon>Pseudonocardiaceae</taxon>
        <taxon>Pseudonocardia</taxon>
    </lineage>
</organism>
<feature type="transmembrane region" description="Helical" evidence="7">
    <location>
        <begin position="408"/>
        <end position="430"/>
    </location>
</feature>
<feature type="transmembrane region" description="Helical" evidence="7">
    <location>
        <begin position="49"/>
        <end position="66"/>
    </location>
</feature>
<feature type="transmembrane region" description="Helical" evidence="7">
    <location>
        <begin position="306"/>
        <end position="325"/>
    </location>
</feature>
<dbReference type="InterPro" id="IPR020846">
    <property type="entry name" value="MFS_dom"/>
</dbReference>
<name>A0A511D9N5_9PSEU</name>
<dbReference type="AlphaFoldDB" id="A0A511D9N5"/>
<reference evidence="9 10" key="1">
    <citation type="submission" date="2019-07" db="EMBL/GenBank/DDBJ databases">
        <title>Whole genome shotgun sequence of Pseudonocardia sulfidoxydans NBRC 16205.</title>
        <authorList>
            <person name="Hosoyama A."/>
            <person name="Uohara A."/>
            <person name="Ohji S."/>
            <person name="Ichikawa N."/>
        </authorList>
    </citation>
    <scope>NUCLEOTIDE SEQUENCE [LARGE SCALE GENOMIC DNA]</scope>
    <source>
        <strain evidence="9 10">NBRC 16205</strain>
    </source>
</reference>
<keyword evidence="5 7" id="KW-0472">Membrane</keyword>
<evidence type="ECO:0000256" key="1">
    <source>
        <dbReference type="ARBA" id="ARBA00004651"/>
    </source>
</evidence>
<dbReference type="PROSITE" id="PS50850">
    <property type="entry name" value="MFS"/>
    <property type="match status" value="1"/>
</dbReference>
<feature type="transmembrane region" description="Helical" evidence="7">
    <location>
        <begin position="337"/>
        <end position="356"/>
    </location>
</feature>
<dbReference type="RefSeq" id="WP_147102242.1">
    <property type="nucleotide sequence ID" value="NZ_BJVJ01000003.1"/>
</dbReference>
<keyword evidence="2" id="KW-0813">Transport</keyword>
<accession>A0A511D9N5</accession>
<dbReference type="InterPro" id="IPR008969">
    <property type="entry name" value="CarboxyPept-like_regulatory"/>
</dbReference>
<proteinExistence type="predicted"/>
<dbReference type="Gene3D" id="1.20.1250.20">
    <property type="entry name" value="MFS general substrate transporter like domains"/>
    <property type="match status" value="2"/>
</dbReference>
<comment type="caution">
    <text evidence="9">The sequence shown here is derived from an EMBL/GenBank/DDBJ whole genome shotgun (WGS) entry which is preliminary data.</text>
</comment>
<keyword evidence="4 7" id="KW-1133">Transmembrane helix</keyword>
<evidence type="ECO:0000256" key="5">
    <source>
        <dbReference type="ARBA" id="ARBA00023136"/>
    </source>
</evidence>
<protein>
    <submittedName>
        <fullName evidence="9">MFS transporter</fullName>
    </submittedName>
</protein>
<feature type="transmembrane region" description="Helical" evidence="7">
    <location>
        <begin position="196"/>
        <end position="215"/>
    </location>
</feature>
<keyword evidence="10" id="KW-1185">Reference proteome</keyword>
<dbReference type="CDD" id="cd17504">
    <property type="entry name" value="MFS_MMR_MDR_like"/>
    <property type="match status" value="1"/>
</dbReference>
<feature type="transmembrane region" description="Helical" evidence="7">
    <location>
        <begin position="135"/>
        <end position="157"/>
    </location>
</feature>
<dbReference type="Pfam" id="PF07690">
    <property type="entry name" value="MFS_1"/>
    <property type="match status" value="1"/>
</dbReference>
<dbReference type="PANTHER" id="PTHR42718">
    <property type="entry name" value="MAJOR FACILITATOR SUPERFAMILY MULTIDRUG TRANSPORTER MFSC"/>
    <property type="match status" value="1"/>
</dbReference>
<evidence type="ECO:0000313" key="10">
    <source>
        <dbReference type="Proteomes" id="UP000321685"/>
    </source>
</evidence>
<feature type="transmembrane region" description="Helical" evidence="7">
    <location>
        <begin position="78"/>
        <end position="96"/>
    </location>
</feature>
<dbReference type="SUPFAM" id="SSF103473">
    <property type="entry name" value="MFS general substrate transporter"/>
    <property type="match status" value="2"/>
</dbReference>
<feature type="transmembrane region" description="Helical" evidence="7">
    <location>
        <begin position="265"/>
        <end position="286"/>
    </location>
</feature>
<feature type="transmembrane region" description="Helical" evidence="7">
    <location>
        <begin position="221"/>
        <end position="245"/>
    </location>
</feature>
<evidence type="ECO:0000256" key="7">
    <source>
        <dbReference type="SAM" id="Phobius"/>
    </source>
</evidence>
<comment type="subcellular location">
    <subcellularLocation>
        <location evidence="1">Cell membrane</location>
        <topology evidence="1">Multi-pass membrane protein</topology>
    </subcellularLocation>
</comment>
<evidence type="ECO:0000256" key="4">
    <source>
        <dbReference type="ARBA" id="ARBA00022989"/>
    </source>
</evidence>
<evidence type="ECO:0000256" key="6">
    <source>
        <dbReference type="SAM" id="MobiDB-lite"/>
    </source>
</evidence>
<sequence>MTAHRTVRPNAVVAVLAFAGIVVALMQTVIIPLVPQLPTLVNASSADTAWVITATLLAAAVATPTVGRLGDMFGKRRMLLISLVVLVAGSVVTALADSLTPAIIGRTLQGLSAAVIPLGISIMRDELPSERLGSAVAMMSASLGIGGALGLPLAALIAEEASWHVLFWVSAGLGVIALGLVLMLVPESPLRAGGRFDLVGALGLSVALMALLLAISKGGDWGWASGATLGLFAGAVVVFVAWAFWELRRPSPLVDLRTFARKQVLLTNVASAVFGFAMFAMSLVLPQLMQLPPQTGFGLGLSMLDVGLIMAPSGLVMIATAPLSAKLSRTYGPRTTLMVAALIVAVGYVLTILLMAHVWHFIVVSIVIGAGIGIGYGAMPALIMGAVDVSETASANSVNTLMRSIGTSVASAVAGVILAHMTMALGPVALPTQNAFRVVLAIGAGAAVVAFAVATFLPRRAAAKRTAPVEPVVVDALAHRDAPARPARTLQGRVVGADGPGVVTVTAHAADGSVVGSTRAAADGRYRLTDVPAEPLTLVATRLPAVHEVVAVRAAETRHDVVLPGPPPSTPAHAVTAGAEPSVAAPAVTATDPS</sequence>
<feature type="region of interest" description="Disordered" evidence="6">
    <location>
        <begin position="561"/>
        <end position="594"/>
    </location>
</feature>
<gene>
    <name evidence="9" type="ORF">PSU4_04500</name>
</gene>
<dbReference type="EMBL" id="BJVJ01000003">
    <property type="protein sequence ID" value="GEL21496.1"/>
    <property type="molecule type" value="Genomic_DNA"/>
</dbReference>
<evidence type="ECO:0000256" key="3">
    <source>
        <dbReference type="ARBA" id="ARBA00022692"/>
    </source>
</evidence>